<feature type="region of interest" description="Disordered" evidence="8">
    <location>
        <begin position="166"/>
        <end position="241"/>
    </location>
</feature>
<dbReference type="PROSITE" id="PS00183">
    <property type="entry name" value="UBC_1"/>
    <property type="match status" value="1"/>
</dbReference>
<evidence type="ECO:0000313" key="10">
    <source>
        <dbReference type="EMBL" id="KAG5190764.1"/>
    </source>
</evidence>
<dbReference type="InterPro" id="IPR000608">
    <property type="entry name" value="UBC"/>
</dbReference>
<evidence type="ECO:0000256" key="4">
    <source>
        <dbReference type="ARBA" id="ARBA00022786"/>
    </source>
</evidence>
<comment type="caution">
    <text evidence="10">The sequence shown here is derived from an EMBL/GenBank/DDBJ whole genome shotgun (WGS) entry which is preliminary data.</text>
</comment>
<reference evidence="10" key="1">
    <citation type="submission" date="2021-02" db="EMBL/GenBank/DDBJ databases">
        <title>First Annotated Genome of the Yellow-green Alga Tribonema minus.</title>
        <authorList>
            <person name="Mahan K.M."/>
        </authorList>
    </citation>
    <scope>NUCLEOTIDE SEQUENCE</scope>
    <source>
        <strain evidence="10">UTEX B ZZ1240</strain>
    </source>
</reference>
<dbReference type="EC" id="2.3.2.23" evidence="1"/>
<dbReference type="EMBL" id="JAFCMP010000028">
    <property type="protein sequence ID" value="KAG5190764.1"/>
    <property type="molecule type" value="Genomic_DNA"/>
</dbReference>
<dbReference type="SMART" id="SM00212">
    <property type="entry name" value="UBCc"/>
    <property type="match status" value="1"/>
</dbReference>
<dbReference type="Gene3D" id="3.10.110.10">
    <property type="entry name" value="Ubiquitin Conjugating Enzyme"/>
    <property type="match status" value="1"/>
</dbReference>
<feature type="compositionally biased region" description="Low complexity" evidence="8">
    <location>
        <begin position="194"/>
        <end position="222"/>
    </location>
</feature>
<protein>
    <recommendedName>
        <fullName evidence="1">E2 ubiquitin-conjugating enzyme</fullName>
        <ecNumber evidence="1">2.3.2.23</ecNumber>
    </recommendedName>
</protein>
<feature type="active site" description="Glycyl thioester intermediate" evidence="6">
    <location>
        <position position="102"/>
    </location>
</feature>
<proteinExistence type="inferred from homology"/>
<gene>
    <name evidence="10" type="ORF">JKP88DRAFT_297848</name>
</gene>
<keyword evidence="5 7" id="KW-0067">ATP-binding</keyword>
<keyword evidence="11" id="KW-1185">Reference proteome</keyword>
<evidence type="ECO:0000256" key="1">
    <source>
        <dbReference type="ARBA" id="ARBA00012486"/>
    </source>
</evidence>
<feature type="domain" description="UBC core" evidence="9">
    <location>
        <begin position="17"/>
        <end position="164"/>
    </location>
</feature>
<dbReference type="PROSITE" id="PS50127">
    <property type="entry name" value="UBC_2"/>
    <property type="match status" value="1"/>
</dbReference>
<keyword evidence="2" id="KW-0808">Transferase</keyword>
<dbReference type="FunFam" id="3.10.110.10:FF:000031">
    <property type="entry name" value="Ubiquitin-conjugating enzyme E2 22"/>
    <property type="match status" value="1"/>
</dbReference>
<dbReference type="Pfam" id="PF00179">
    <property type="entry name" value="UQ_con"/>
    <property type="match status" value="1"/>
</dbReference>
<comment type="similarity">
    <text evidence="7">Belongs to the ubiquitin-conjugating enzyme family.</text>
</comment>
<dbReference type="Proteomes" id="UP000664859">
    <property type="component" value="Unassembled WGS sequence"/>
</dbReference>
<sequence length="241" mass="25526">MAMHKRADQNYENLGPQVVCRVQKEIHALAKSPPDGVRYLPQDGAPICHVYAEITGPDGTPYAGGRFVVKLVLGNAYPGVAPRAFFLTRVYHPNVGPSGDVCVNTLKRDWTPDVTVSHVFQVIRCLLIQPFAESSLNDEAGRLFMESYDEFHRRAAVLTAVHAKPVKAGGDADETDETDETATAPSKPGTPSEAAAAAGAAAAGVQAGRQQKAAAKAGVKRGACGGKSPGGDARRKLLKRL</sequence>
<dbReference type="CDD" id="cd23804">
    <property type="entry name" value="UBCc_UBE2S"/>
    <property type="match status" value="1"/>
</dbReference>
<organism evidence="10 11">
    <name type="scientific">Tribonema minus</name>
    <dbReference type="NCBI Taxonomy" id="303371"/>
    <lineage>
        <taxon>Eukaryota</taxon>
        <taxon>Sar</taxon>
        <taxon>Stramenopiles</taxon>
        <taxon>Ochrophyta</taxon>
        <taxon>PX clade</taxon>
        <taxon>Xanthophyceae</taxon>
        <taxon>Tribonematales</taxon>
        <taxon>Tribonemataceae</taxon>
        <taxon>Tribonema</taxon>
    </lineage>
</organism>
<evidence type="ECO:0000259" key="9">
    <source>
        <dbReference type="PROSITE" id="PS50127"/>
    </source>
</evidence>
<dbReference type="SUPFAM" id="SSF54495">
    <property type="entry name" value="UBC-like"/>
    <property type="match status" value="1"/>
</dbReference>
<dbReference type="GO" id="GO:0061631">
    <property type="term" value="F:ubiquitin conjugating enzyme activity"/>
    <property type="evidence" value="ECO:0007669"/>
    <property type="project" value="UniProtKB-EC"/>
</dbReference>
<dbReference type="InterPro" id="IPR050113">
    <property type="entry name" value="Ub_conjugating_enzyme"/>
</dbReference>
<keyword evidence="3 7" id="KW-0547">Nucleotide-binding</keyword>
<evidence type="ECO:0000256" key="5">
    <source>
        <dbReference type="ARBA" id="ARBA00022840"/>
    </source>
</evidence>
<feature type="compositionally biased region" description="Acidic residues" evidence="8">
    <location>
        <begin position="171"/>
        <end position="180"/>
    </location>
</feature>
<dbReference type="AlphaFoldDB" id="A0A836CMG0"/>
<dbReference type="InterPro" id="IPR023313">
    <property type="entry name" value="UBQ-conjugating_AS"/>
</dbReference>
<dbReference type="InterPro" id="IPR016135">
    <property type="entry name" value="UBQ-conjugating_enzyme/RWD"/>
</dbReference>
<evidence type="ECO:0000256" key="3">
    <source>
        <dbReference type="ARBA" id="ARBA00022741"/>
    </source>
</evidence>
<evidence type="ECO:0000256" key="2">
    <source>
        <dbReference type="ARBA" id="ARBA00022679"/>
    </source>
</evidence>
<evidence type="ECO:0000256" key="8">
    <source>
        <dbReference type="SAM" id="MobiDB-lite"/>
    </source>
</evidence>
<dbReference type="OrthoDB" id="10069349at2759"/>
<evidence type="ECO:0000313" key="11">
    <source>
        <dbReference type="Proteomes" id="UP000664859"/>
    </source>
</evidence>
<evidence type="ECO:0000256" key="7">
    <source>
        <dbReference type="RuleBase" id="RU362109"/>
    </source>
</evidence>
<dbReference type="PANTHER" id="PTHR24067">
    <property type="entry name" value="UBIQUITIN-CONJUGATING ENZYME E2"/>
    <property type="match status" value="1"/>
</dbReference>
<accession>A0A836CMG0</accession>
<name>A0A836CMG0_9STRA</name>
<dbReference type="GO" id="GO:0005524">
    <property type="term" value="F:ATP binding"/>
    <property type="evidence" value="ECO:0007669"/>
    <property type="project" value="UniProtKB-UniRule"/>
</dbReference>
<evidence type="ECO:0000256" key="6">
    <source>
        <dbReference type="PROSITE-ProRule" id="PRU10133"/>
    </source>
</evidence>
<keyword evidence="4 7" id="KW-0833">Ubl conjugation pathway</keyword>